<comment type="caution">
    <text evidence="1">The sequence shown here is derived from an EMBL/GenBank/DDBJ whole genome shotgun (WGS) entry which is preliminary data.</text>
</comment>
<organism evidence="1 2">
    <name type="scientific">Rasamsonia emersonii (strain ATCC 16479 / CBS 393.64 / IMI 116815)</name>
    <dbReference type="NCBI Taxonomy" id="1408163"/>
    <lineage>
        <taxon>Eukaryota</taxon>
        <taxon>Fungi</taxon>
        <taxon>Dikarya</taxon>
        <taxon>Ascomycota</taxon>
        <taxon>Pezizomycotina</taxon>
        <taxon>Eurotiomycetes</taxon>
        <taxon>Eurotiomycetidae</taxon>
        <taxon>Eurotiales</taxon>
        <taxon>Trichocomaceae</taxon>
        <taxon>Rasamsonia</taxon>
    </lineage>
</organism>
<gene>
    <name evidence="1" type="ORF">T310_9430</name>
</gene>
<keyword evidence="1" id="KW-0808">Transferase</keyword>
<dbReference type="SUPFAM" id="SSF53335">
    <property type="entry name" value="S-adenosyl-L-methionine-dependent methyltransferases"/>
    <property type="match status" value="1"/>
</dbReference>
<dbReference type="PANTHER" id="PTHR43591">
    <property type="entry name" value="METHYLTRANSFERASE"/>
    <property type="match status" value="1"/>
</dbReference>
<protein>
    <submittedName>
        <fullName evidence="1">Methyltransferase</fullName>
    </submittedName>
</protein>
<reference evidence="1 2" key="1">
    <citation type="submission" date="2015-04" db="EMBL/GenBank/DDBJ databases">
        <authorList>
            <person name="Heijne W.H."/>
            <person name="Fedorova N.D."/>
            <person name="Nierman W.C."/>
            <person name="Vollebregt A.W."/>
            <person name="Zhao Z."/>
            <person name="Wu L."/>
            <person name="Kumar M."/>
            <person name="Stam H."/>
            <person name="van den Berg M.A."/>
            <person name="Pel H.J."/>
        </authorList>
    </citation>
    <scope>NUCLEOTIDE SEQUENCE [LARGE SCALE GENOMIC DNA]</scope>
    <source>
        <strain evidence="1 2">CBS 393.64</strain>
    </source>
</reference>
<dbReference type="GeneID" id="25321365"/>
<dbReference type="STRING" id="1408163.A0A0F4YFC7"/>
<dbReference type="Pfam" id="PF13489">
    <property type="entry name" value="Methyltransf_23"/>
    <property type="match status" value="1"/>
</dbReference>
<dbReference type="Proteomes" id="UP000053958">
    <property type="component" value="Unassembled WGS sequence"/>
</dbReference>
<name>A0A0F4YFC7_RASE3</name>
<keyword evidence="1" id="KW-0489">Methyltransferase</keyword>
<dbReference type="EMBL" id="LASV01000725">
    <property type="protein sequence ID" value="KKA16947.1"/>
    <property type="molecule type" value="Genomic_DNA"/>
</dbReference>
<dbReference type="InterPro" id="IPR029063">
    <property type="entry name" value="SAM-dependent_MTases_sf"/>
</dbReference>
<evidence type="ECO:0000313" key="2">
    <source>
        <dbReference type="Proteomes" id="UP000053958"/>
    </source>
</evidence>
<dbReference type="AlphaFoldDB" id="A0A0F4YFC7"/>
<dbReference type="CDD" id="cd02440">
    <property type="entry name" value="AdoMet_MTases"/>
    <property type="match status" value="1"/>
</dbReference>
<keyword evidence="2" id="KW-1185">Reference proteome</keyword>
<dbReference type="OrthoDB" id="2013972at2759"/>
<dbReference type="PANTHER" id="PTHR43591:SF31">
    <property type="entry name" value="LAEA-LIKE, PUTATIVE (AFU_ORTHOLOGUE AFUA_8G01930)-RELATED"/>
    <property type="match status" value="1"/>
</dbReference>
<proteinExistence type="predicted"/>
<dbReference type="RefSeq" id="XP_013323559.1">
    <property type="nucleotide sequence ID" value="XM_013468105.1"/>
</dbReference>
<accession>A0A0F4YFC7</accession>
<sequence length="322" mass="37041">MRLLTTCCLSRELQVSLLYLSQVQQPAPLIKANKQVGALYCTRQALFDRVTVRIHRQEPPSRFLFKDGGDPAELVDSASETTSLASSVKAYVYEVCIYLHITEGEKNTTKEHQNGRRYHSYHEGEYVLPNDEEEQDRLDLSHHIYKMLLGGELYLAPVGKRQRVLDMGTVTGIWAIDFAECEHQLSHILSLRLTKEQVPPNCRFQIDDFEKEWAYSRPFDFIHGRDLEGSVRDYDQLFRQAFQNLKPGGYLEMASMEINTHSDDGTHLKAKNFLKGLRVTHEASKKFGKDMNSVATWKEKMERAGFENVTEKIYKDARSSLA</sequence>
<evidence type="ECO:0000313" key="1">
    <source>
        <dbReference type="EMBL" id="KKA16947.1"/>
    </source>
</evidence>
<dbReference type="GO" id="GO:0032259">
    <property type="term" value="P:methylation"/>
    <property type="evidence" value="ECO:0007669"/>
    <property type="project" value="UniProtKB-KW"/>
</dbReference>
<dbReference type="GO" id="GO:0008168">
    <property type="term" value="F:methyltransferase activity"/>
    <property type="evidence" value="ECO:0007669"/>
    <property type="project" value="UniProtKB-KW"/>
</dbReference>
<dbReference type="Gene3D" id="3.40.50.150">
    <property type="entry name" value="Vaccinia Virus protein VP39"/>
    <property type="match status" value="1"/>
</dbReference>